<reference evidence="1" key="1">
    <citation type="submission" date="2022-07" db="EMBL/GenBank/DDBJ databases">
        <authorList>
            <person name="Wu T."/>
        </authorList>
    </citation>
    <scope>NUCLEOTIDE SEQUENCE</scope>
    <source>
        <strain evidence="1">SD-1</strain>
    </source>
</reference>
<name>A0AAX3EFJ6_PAEUR</name>
<evidence type="ECO:0008006" key="3">
    <source>
        <dbReference type="Google" id="ProtNLM"/>
    </source>
</evidence>
<dbReference type="AlphaFoldDB" id="A0AAX3EFJ6"/>
<evidence type="ECO:0000313" key="1">
    <source>
        <dbReference type="EMBL" id="UYV96861.1"/>
    </source>
</evidence>
<gene>
    <name evidence="1" type="ORF">NL394_17695</name>
</gene>
<dbReference type="RefSeq" id="WP_264398724.1">
    <property type="nucleotide sequence ID" value="NZ_CP101180.1"/>
</dbReference>
<accession>A0AAX3EFJ6</accession>
<sequence>MAKRISSEWSIEELNFIDRHSDMPIKEIAAALGRPVHDTRGAVGRLRSPMVAEPWSKEEDAFILDNPHLSAQQVALEIQRTYNAVASRRKLLSNKHGVDFGESGRRVDPHFVGARPLIAKTCGECGLLLASEWFTFRPARGTTRAHWSVRCKKCVSAANYKGTVNGTNNYKGSERYKKLTAQSRKRLQDLSVSRATRSGQDWTEHDFQVLQDPDLTLLEKALKLGRSYNAVAIKCSRQGYKSHVGLGSAEKDQWYIDNPNTKEYML</sequence>
<evidence type="ECO:0000313" key="2">
    <source>
        <dbReference type="Proteomes" id="UP001163293"/>
    </source>
</evidence>
<keyword evidence="2" id="KW-1185">Reference proteome</keyword>
<protein>
    <recommendedName>
        <fullName evidence="3">HNH endonuclease</fullName>
    </recommendedName>
</protein>
<organism evidence="1 2">
    <name type="scientific">Paenarthrobacter ureafaciens</name>
    <dbReference type="NCBI Taxonomy" id="37931"/>
    <lineage>
        <taxon>Bacteria</taxon>
        <taxon>Bacillati</taxon>
        <taxon>Actinomycetota</taxon>
        <taxon>Actinomycetes</taxon>
        <taxon>Micrococcales</taxon>
        <taxon>Micrococcaceae</taxon>
        <taxon>Paenarthrobacter</taxon>
    </lineage>
</organism>
<dbReference type="EMBL" id="CP101185">
    <property type="protein sequence ID" value="UYV96861.1"/>
    <property type="molecule type" value="Genomic_DNA"/>
</dbReference>
<proteinExistence type="predicted"/>
<dbReference type="Proteomes" id="UP001163293">
    <property type="component" value="Chromosome"/>
</dbReference>